<dbReference type="InterPro" id="IPR010775">
    <property type="entry name" value="DUF1365"/>
</dbReference>
<dbReference type="PANTHER" id="PTHR33973:SF4">
    <property type="entry name" value="OS07G0153300 PROTEIN"/>
    <property type="match status" value="1"/>
</dbReference>
<dbReference type="PANTHER" id="PTHR33973">
    <property type="entry name" value="OS07G0153300 PROTEIN"/>
    <property type="match status" value="1"/>
</dbReference>
<protein>
    <submittedName>
        <fullName evidence="1">Uncharacterized protein</fullName>
    </submittedName>
</protein>
<dbReference type="VEuPathDB" id="FungiDB:SeMB42_g03722"/>
<evidence type="ECO:0000313" key="1">
    <source>
        <dbReference type="EMBL" id="TPX29976.1"/>
    </source>
</evidence>
<feature type="non-terminal residue" evidence="1">
    <location>
        <position position="163"/>
    </location>
</feature>
<reference evidence="1 2" key="1">
    <citation type="journal article" date="2019" name="Sci. Rep.">
        <title>Comparative genomics of chytrid fungi reveal insights into the obligate biotrophic and pathogenic lifestyle of Synchytrium endobioticum.</title>
        <authorList>
            <person name="van de Vossenberg B.T.L.H."/>
            <person name="Warris S."/>
            <person name="Nguyen H.D.T."/>
            <person name="van Gent-Pelzer M.P.E."/>
            <person name="Joly D.L."/>
            <person name="van de Geest H.C."/>
            <person name="Bonants P.J.M."/>
            <person name="Smith D.S."/>
            <person name="Levesque C.A."/>
            <person name="van der Lee T.A.J."/>
        </authorList>
    </citation>
    <scope>NUCLEOTIDE SEQUENCE [LARGE SCALE GENOMIC DNA]</scope>
    <source>
        <strain evidence="1 2">LEV6574</strain>
    </source>
</reference>
<proteinExistence type="predicted"/>
<accession>A0A507BVY5</accession>
<gene>
    <name evidence="1" type="ORF">SeLEV6574_g08662</name>
</gene>
<evidence type="ECO:0000313" key="2">
    <source>
        <dbReference type="Proteomes" id="UP000320475"/>
    </source>
</evidence>
<name>A0A507BVY5_9FUNG</name>
<dbReference type="Proteomes" id="UP000320475">
    <property type="component" value="Unassembled WGS sequence"/>
</dbReference>
<dbReference type="Pfam" id="PF07103">
    <property type="entry name" value="DUF1365"/>
    <property type="match status" value="1"/>
</dbReference>
<organism evidence="1 2">
    <name type="scientific">Synchytrium endobioticum</name>
    <dbReference type="NCBI Taxonomy" id="286115"/>
    <lineage>
        <taxon>Eukaryota</taxon>
        <taxon>Fungi</taxon>
        <taxon>Fungi incertae sedis</taxon>
        <taxon>Chytridiomycota</taxon>
        <taxon>Chytridiomycota incertae sedis</taxon>
        <taxon>Chytridiomycetes</taxon>
        <taxon>Synchytriales</taxon>
        <taxon>Synchytriaceae</taxon>
        <taxon>Synchytrium</taxon>
    </lineage>
</organism>
<sequence>MLDIIIAIPVVLYAALAILRSLLPAPSPPNLQSKHRIFVSKTRHARIKPVGHSFTYPTLYVAVDLDQLQIGAVSGLPRGWVNHNTFGLFSIHDVDFLVEPASSNAGRIIRAHQGSILWSASAPHQSVKDKLMSFLAKMGVDVQSIGGTYLATTPRLLNYVFNP</sequence>
<dbReference type="AlphaFoldDB" id="A0A507BVY5"/>
<comment type="caution">
    <text evidence="1">The sequence shown here is derived from an EMBL/GenBank/DDBJ whole genome shotgun (WGS) entry which is preliminary data.</text>
</comment>
<dbReference type="EMBL" id="QEAM01001266">
    <property type="protein sequence ID" value="TPX29976.1"/>
    <property type="molecule type" value="Genomic_DNA"/>
</dbReference>
<dbReference type="OrthoDB" id="3340520at2759"/>